<organism evidence="2 3">
    <name type="scientific">Marinoscillum luteum</name>
    <dbReference type="NCBI Taxonomy" id="861051"/>
    <lineage>
        <taxon>Bacteria</taxon>
        <taxon>Pseudomonadati</taxon>
        <taxon>Bacteroidota</taxon>
        <taxon>Cytophagia</taxon>
        <taxon>Cytophagales</taxon>
        <taxon>Reichenbachiellaceae</taxon>
        <taxon>Marinoscillum</taxon>
    </lineage>
</organism>
<evidence type="ECO:0000256" key="1">
    <source>
        <dbReference type="SAM" id="Phobius"/>
    </source>
</evidence>
<proteinExistence type="predicted"/>
<feature type="transmembrane region" description="Helical" evidence="1">
    <location>
        <begin position="115"/>
        <end position="140"/>
    </location>
</feature>
<comment type="caution">
    <text evidence="2">The sequence shown here is derived from an EMBL/GenBank/DDBJ whole genome shotgun (WGS) entry which is preliminary data.</text>
</comment>
<dbReference type="RefSeq" id="WP_370519068.1">
    <property type="nucleotide sequence ID" value="NZ_JBIPKE010000016.1"/>
</dbReference>
<keyword evidence="1" id="KW-0472">Membrane</keyword>
<keyword evidence="1" id="KW-0812">Transmembrane</keyword>
<keyword evidence="3" id="KW-1185">Reference proteome</keyword>
<evidence type="ECO:0000313" key="3">
    <source>
        <dbReference type="Proteomes" id="UP001610063"/>
    </source>
</evidence>
<dbReference type="EMBL" id="JBIPKE010000016">
    <property type="protein sequence ID" value="MFH6983802.1"/>
    <property type="molecule type" value="Genomic_DNA"/>
</dbReference>
<evidence type="ECO:0000313" key="2">
    <source>
        <dbReference type="EMBL" id="MFH6983802.1"/>
    </source>
</evidence>
<sequence>MTKILNMDSNTLFDLTSAIAACAWALMIFTPRWKYTQRAIQTIAIPGVLSVFYLGIVITHFSTGLPDFSSLREIRVLFSNDYMLLAGWIHYLSFDLVIGSWILTKSQAQGFSHWLVAPVLLLTFMMGPVGLLAFFILYYLKIREWPLITN</sequence>
<feature type="transmembrane region" description="Helical" evidence="1">
    <location>
        <begin position="42"/>
        <end position="62"/>
    </location>
</feature>
<gene>
    <name evidence="2" type="ORF">ACHKAR_10140</name>
</gene>
<accession>A0ABW7N8I1</accession>
<reference evidence="2 3" key="1">
    <citation type="journal article" date="2013" name="Int. J. Syst. Evol. Microbiol.">
        <title>Marinoscillum luteum sp. nov., isolated from marine sediment.</title>
        <authorList>
            <person name="Cha I.T."/>
            <person name="Park S.J."/>
            <person name="Kim S.J."/>
            <person name="Kim J.G."/>
            <person name="Jung M.Y."/>
            <person name="Shin K.S."/>
            <person name="Kwon K.K."/>
            <person name="Yang S.H."/>
            <person name="Seo Y.S."/>
            <person name="Rhee S.K."/>
        </authorList>
    </citation>
    <scope>NUCLEOTIDE SEQUENCE [LARGE SCALE GENOMIC DNA]</scope>
    <source>
        <strain evidence="2 3">KCTC 23939</strain>
    </source>
</reference>
<feature type="transmembrane region" description="Helical" evidence="1">
    <location>
        <begin position="12"/>
        <end position="30"/>
    </location>
</feature>
<protein>
    <submittedName>
        <fullName evidence="2">ABA4-like family protein</fullName>
    </submittedName>
</protein>
<name>A0ABW7N8I1_9BACT</name>
<dbReference type="Pfam" id="PF14108">
    <property type="entry name" value="ABA4-like"/>
    <property type="match status" value="1"/>
</dbReference>
<keyword evidence="1" id="KW-1133">Transmembrane helix</keyword>
<dbReference type="InterPro" id="IPR025461">
    <property type="entry name" value="ABA4-like"/>
</dbReference>
<dbReference type="Proteomes" id="UP001610063">
    <property type="component" value="Unassembled WGS sequence"/>
</dbReference>
<feature type="transmembrane region" description="Helical" evidence="1">
    <location>
        <begin position="82"/>
        <end position="103"/>
    </location>
</feature>